<evidence type="ECO:0000313" key="5">
    <source>
        <dbReference type="EnsemblFungi" id="CEF86142"/>
    </source>
</evidence>
<dbReference type="PANTHER" id="PTHR12900">
    <property type="entry name" value="MITOTIC AND DNA DAMAGE CHECKPOINT PROTEIN HUS1"/>
    <property type="match status" value="1"/>
</dbReference>
<dbReference type="InterPro" id="IPR007150">
    <property type="entry name" value="HUS1/Mec3"/>
</dbReference>
<dbReference type="EnsemblFungi" id="CEF86142">
    <property type="protein sequence ID" value="CEF86142"/>
    <property type="gene ID" value="FGRRES_05214_M"/>
</dbReference>
<organism evidence="5">
    <name type="scientific">Gibberella zeae (strain ATCC MYA-4620 / CBS 123657 / FGSC 9075 / NRRL 31084 / PH-1)</name>
    <name type="common">Wheat head blight fungus</name>
    <name type="synonym">Fusarium graminearum</name>
    <dbReference type="NCBI Taxonomy" id="229533"/>
    <lineage>
        <taxon>Eukaryota</taxon>
        <taxon>Fungi</taxon>
        <taxon>Dikarya</taxon>
        <taxon>Ascomycota</taxon>
        <taxon>Pezizomycotina</taxon>
        <taxon>Sordariomycetes</taxon>
        <taxon>Hypocreomycetidae</taxon>
        <taxon>Hypocreales</taxon>
        <taxon>Nectriaceae</taxon>
        <taxon>Fusarium</taxon>
    </lineage>
</organism>
<dbReference type="Pfam" id="PF04005">
    <property type="entry name" value="Hus1"/>
    <property type="match status" value="1"/>
</dbReference>
<keyword evidence="4" id="KW-0472">Membrane</keyword>
<dbReference type="Gene3D" id="3.70.10.10">
    <property type="match status" value="1"/>
</dbReference>
<reference evidence="5" key="1">
    <citation type="journal article" date="2007" name="Science">
        <title>The Fusarium graminearum genome reveals a link between localized polymorphism and pathogen specialization.</title>
        <authorList>
            <person name="Cuomo C.A."/>
            <person name="Gueldener U."/>
            <person name="Xu J.-R."/>
            <person name="Trail F."/>
            <person name="Turgeon B.G."/>
            <person name="Di Pietro A."/>
            <person name="Walton J.D."/>
            <person name="Ma L.-J."/>
            <person name="Baker S.E."/>
            <person name="Rep M."/>
            <person name="Adam G."/>
            <person name="Antoniw J."/>
            <person name="Baldwin T."/>
            <person name="Calvo S.E."/>
            <person name="Chang Y.-L."/>
            <person name="DeCaprio D."/>
            <person name="Gale L.R."/>
            <person name="Gnerre S."/>
            <person name="Goswami R.S."/>
            <person name="Hammond-Kosack K."/>
            <person name="Harris L.J."/>
            <person name="Hilburn K."/>
            <person name="Kennell J.C."/>
            <person name="Kroken S."/>
            <person name="Magnuson J.K."/>
            <person name="Mannhaupt G."/>
            <person name="Mauceli E.W."/>
            <person name="Mewes H.-W."/>
            <person name="Mitterbauer R."/>
            <person name="Muehlbauer G."/>
            <person name="Muensterkoetter M."/>
            <person name="Nelson D."/>
            <person name="O'Donnell K."/>
            <person name="Ouellet T."/>
            <person name="Qi W."/>
            <person name="Quesneville H."/>
            <person name="Roncero M.I.G."/>
            <person name="Seong K.-Y."/>
            <person name="Tetko I.V."/>
            <person name="Urban M."/>
            <person name="Waalwijk C."/>
            <person name="Ward T.J."/>
            <person name="Yao J."/>
            <person name="Birren B.W."/>
            <person name="Kistler H.C."/>
        </authorList>
    </citation>
    <scope>NUCLEOTIDE SEQUENCE [LARGE SCALE GENOMIC DNA]</scope>
    <source>
        <strain evidence="5">PH-1 / ATCC MYA-4620 / FGSC 9075 / NRRL 31084</strain>
    </source>
</reference>
<keyword evidence="4" id="KW-1133">Transmembrane helix</keyword>
<sequence>MGTTMSVIKTLIIPAVISLILFILLTYILIPLWRRYARYSQYLPLDTLSSHTSSLRERITARVAAWRSNRDVAFASDDGSDDGIGDDGEELGNVDEATWRQMEADTRAARPDNARRLSREMKISMCLDDELKVSRLLHLRAYSLVILSLVDPYFFDELLCANVSFMEQNAMVLISSLPVNSNCLFPAPQILQPSTSTSPLPFNATVLDPFLFSIRPPRFPIIMRFRTELKNIRTFASEFSFLTDACFCVILTVFMDTSNRESLELVAALGSLEKIAWLRLSDDTARFTVIPDMGSQVWASLAMDFIFDGYHIQSAEAGNTINLELPLQPLQRALKSALNSMSASLRLTKKDGLPVLSMTITTTTSANNPPGAAKPSGTAGGDDPFDDDEMFQPEHLETNLRREHEKIITQDIPVRVLHPETVETIMQPRVREPDVHIQLPPLLQLKAISDRFTKLAIASNSSSNNNSKSPKLEISANMHGGLRLRIVTETTDICSVWSNLENPELDPAQLDCPVEEHPSTKFREDGPERWATVRVDGKDWSRVLSVGRLEGRVIACFADDHALILYVYVPQYDDATADDSVVTYYVQSYSV</sequence>
<dbReference type="GO" id="GO:0044778">
    <property type="term" value="P:meiotic DNA integrity checkpoint signaling"/>
    <property type="evidence" value="ECO:0007669"/>
    <property type="project" value="TreeGrafter"/>
</dbReference>
<dbReference type="GO" id="GO:0000723">
    <property type="term" value="P:telomere maintenance"/>
    <property type="evidence" value="ECO:0007669"/>
    <property type="project" value="EnsemblFungi"/>
</dbReference>
<proteinExistence type="predicted"/>
<dbReference type="EMBL" id="HG970334">
    <property type="status" value="NOT_ANNOTATED_CDS"/>
    <property type="molecule type" value="Genomic_DNA"/>
</dbReference>
<comment type="subcellular location">
    <subcellularLocation>
        <location evidence="1">Nucleus</location>
    </subcellularLocation>
</comment>
<dbReference type="GO" id="GO:0000724">
    <property type="term" value="P:double-strand break repair via homologous recombination"/>
    <property type="evidence" value="ECO:0007669"/>
    <property type="project" value="TreeGrafter"/>
</dbReference>
<dbReference type="AlphaFoldDB" id="A0A098DXT3"/>
<gene>
    <name evidence="5" type="primary">FG05214.1</name>
</gene>
<accession>A0A098DXT3</accession>
<evidence type="ECO:0000256" key="4">
    <source>
        <dbReference type="SAM" id="Phobius"/>
    </source>
</evidence>
<dbReference type="GO" id="GO:0033314">
    <property type="term" value="P:mitotic DNA replication checkpoint signaling"/>
    <property type="evidence" value="ECO:0007669"/>
    <property type="project" value="EnsemblFungi"/>
</dbReference>
<evidence type="ECO:0000256" key="3">
    <source>
        <dbReference type="SAM" id="MobiDB-lite"/>
    </source>
</evidence>
<dbReference type="GO" id="GO:0006289">
    <property type="term" value="P:nucleotide-excision repair"/>
    <property type="evidence" value="ECO:0007669"/>
    <property type="project" value="TreeGrafter"/>
</dbReference>
<evidence type="ECO:0000256" key="2">
    <source>
        <dbReference type="ARBA" id="ARBA00023242"/>
    </source>
</evidence>
<keyword evidence="4" id="KW-0812">Transmembrane</keyword>
<feature type="region of interest" description="Disordered" evidence="3">
    <location>
        <begin position="361"/>
        <end position="390"/>
    </location>
</feature>
<protein>
    <recommendedName>
        <fullName evidence="6">Checkpoint protein</fullName>
    </recommendedName>
</protein>
<dbReference type="PANTHER" id="PTHR12900:SF0">
    <property type="entry name" value="CHECKPOINT PROTEIN"/>
    <property type="match status" value="1"/>
</dbReference>
<feature type="transmembrane region" description="Helical" evidence="4">
    <location>
        <begin position="12"/>
        <end position="33"/>
    </location>
</feature>
<name>A0A098DXT3_GIBZE</name>
<dbReference type="GO" id="GO:0035861">
    <property type="term" value="C:site of double-strand break"/>
    <property type="evidence" value="ECO:0007669"/>
    <property type="project" value="EnsemblFungi"/>
</dbReference>
<dbReference type="GO" id="GO:0030896">
    <property type="term" value="C:checkpoint clamp complex"/>
    <property type="evidence" value="ECO:0007669"/>
    <property type="project" value="EnsemblFungi"/>
</dbReference>
<reference evidence="5" key="3">
    <citation type="submission" date="2017-01" db="UniProtKB">
        <authorList>
            <consortium name="EnsemblFungi"/>
        </authorList>
    </citation>
    <scope>IDENTIFICATION</scope>
    <source>
        <strain evidence="5">PH-1 / ATCC MYA-4620 / FGSC 9075 / NRRL 31084</strain>
    </source>
</reference>
<evidence type="ECO:0008006" key="6">
    <source>
        <dbReference type="Google" id="ProtNLM"/>
    </source>
</evidence>
<accession>A0A0E0SI79</accession>
<dbReference type="GO" id="GO:0140445">
    <property type="term" value="C:chromosome, telomeric repeat region"/>
    <property type="evidence" value="ECO:0007669"/>
    <property type="project" value="EnsemblFungi"/>
</dbReference>
<reference evidence="5" key="2">
    <citation type="journal article" date="2010" name="Nature">
        <title>Comparative genomics reveals mobile pathogenicity chromosomes in Fusarium.</title>
        <authorList>
            <person name="Ma L.J."/>
            <person name="van der Does H.C."/>
            <person name="Borkovich K.A."/>
            <person name="Coleman J.J."/>
            <person name="Daboussi M.J."/>
            <person name="Di Pietro A."/>
            <person name="Dufresne M."/>
            <person name="Freitag M."/>
            <person name="Grabherr M."/>
            <person name="Henrissat B."/>
            <person name="Houterman P.M."/>
            <person name="Kang S."/>
            <person name="Shim W.B."/>
            <person name="Woloshuk C."/>
            <person name="Xie X."/>
            <person name="Xu J.R."/>
            <person name="Antoniw J."/>
            <person name="Baker S.E."/>
            <person name="Bluhm B.H."/>
            <person name="Breakspear A."/>
            <person name="Brown D.W."/>
            <person name="Butchko R.A."/>
            <person name="Chapman S."/>
            <person name="Coulson R."/>
            <person name="Coutinho P.M."/>
            <person name="Danchin E.G."/>
            <person name="Diener A."/>
            <person name="Gale L.R."/>
            <person name="Gardiner D.M."/>
            <person name="Goff S."/>
            <person name="Hammond-Kosack K.E."/>
            <person name="Hilburn K."/>
            <person name="Hua-Van A."/>
            <person name="Jonkers W."/>
            <person name="Kazan K."/>
            <person name="Kodira C.D."/>
            <person name="Koehrsen M."/>
            <person name="Kumar L."/>
            <person name="Lee Y.H."/>
            <person name="Li L."/>
            <person name="Manners J.M."/>
            <person name="Miranda-Saavedra D."/>
            <person name="Mukherjee M."/>
            <person name="Park G."/>
            <person name="Park J."/>
            <person name="Park S.Y."/>
            <person name="Proctor R.H."/>
            <person name="Regev A."/>
            <person name="Ruiz-Roldan M.C."/>
            <person name="Sain D."/>
            <person name="Sakthikumar S."/>
            <person name="Sykes S."/>
            <person name="Schwartz D.C."/>
            <person name="Turgeon B.G."/>
            <person name="Wapinski I."/>
            <person name="Yoder O."/>
            <person name="Young S."/>
            <person name="Zeng Q."/>
            <person name="Zhou S."/>
            <person name="Galagan J."/>
            <person name="Cuomo C.A."/>
            <person name="Kistler H.C."/>
            <person name="Rep M."/>
        </authorList>
    </citation>
    <scope>GENOME REANNOTATION</scope>
    <source>
        <strain evidence="5">PH-1 / ATCC MYA-4620 / FGSC 9075 / NRRL 31084</strain>
    </source>
</reference>
<evidence type="ECO:0000256" key="1">
    <source>
        <dbReference type="ARBA" id="ARBA00004123"/>
    </source>
</evidence>
<dbReference type="GO" id="GO:0031573">
    <property type="term" value="P:mitotic intra-S DNA damage checkpoint signaling"/>
    <property type="evidence" value="ECO:0007669"/>
    <property type="project" value="EnsemblFungi"/>
</dbReference>
<keyword evidence="2" id="KW-0539">Nucleus</keyword>